<evidence type="ECO:0000256" key="1">
    <source>
        <dbReference type="SAM" id="Phobius"/>
    </source>
</evidence>
<dbReference type="GO" id="GO:0003924">
    <property type="term" value="F:GTPase activity"/>
    <property type="evidence" value="ECO:0007669"/>
    <property type="project" value="InterPro"/>
</dbReference>
<dbReference type="InterPro" id="IPR027417">
    <property type="entry name" value="P-loop_NTPase"/>
</dbReference>
<dbReference type="Proteomes" id="UP001202328">
    <property type="component" value="Unassembled WGS sequence"/>
</dbReference>
<feature type="non-terminal residue" evidence="2">
    <location>
        <position position="1"/>
    </location>
</feature>
<comment type="caution">
    <text evidence="2">The sequence shown here is derived from an EMBL/GenBank/DDBJ whole genome shotgun (WGS) entry which is preliminary data.</text>
</comment>
<evidence type="ECO:0000313" key="3">
    <source>
        <dbReference type="Proteomes" id="UP001202328"/>
    </source>
</evidence>
<dbReference type="Pfam" id="PF00071">
    <property type="entry name" value="Ras"/>
    <property type="match status" value="1"/>
</dbReference>
<keyword evidence="1" id="KW-0812">Transmembrane</keyword>
<dbReference type="SUPFAM" id="SSF52540">
    <property type="entry name" value="P-loop containing nucleoside triphosphate hydrolases"/>
    <property type="match status" value="1"/>
</dbReference>
<keyword evidence="1" id="KW-1133">Transmembrane helix</keyword>
<keyword evidence="3" id="KW-1185">Reference proteome</keyword>
<sequence length="171" mass="19397">IRVLKFGKKFTGLGYFRFISAAPSFLILLFLLGSCHQMESKILVAGCKKTGKTTLLESVDGHLDENTNNYIVDFQTREDGNVRFICTETSNTKITRHWDFNGFVVIFDLTNVPSYKEAKSMCRELRMVIDKPIALVGNKDDLPKAVHDIASHKQFKVQLFSVSAMGKRKQM</sequence>
<dbReference type="GO" id="GO:0005525">
    <property type="term" value="F:GTP binding"/>
    <property type="evidence" value="ECO:0007669"/>
    <property type="project" value="InterPro"/>
</dbReference>
<dbReference type="EMBL" id="JAJJMB010015994">
    <property type="protein sequence ID" value="KAI3850759.1"/>
    <property type="molecule type" value="Genomic_DNA"/>
</dbReference>
<keyword evidence="1" id="KW-0472">Membrane</keyword>
<gene>
    <name evidence="2" type="ORF">MKW98_030819</name>
</gene>
<reference evidence="2" key="1">
    <citation type="submission" date="2022-04" db="EMBL/GenBank/DDBJ databases">
        <title>A functionally conserved STORR gene fusion in Papaver species that diverged 16.8 million years ago.</title>
        <authorList>
            <person name="Catania T."/>
        </authorList>
    </citation>
    <scope>NUCLEOTIDE SEQUENCE</scope>
    <source>
        <strain evidence="2">S-188037</strain>
    </source>
</reference>
<dbReference type="Gene3D" id="3.40.50.300">
    <property type="entry name" value="P-loop containing nucleotide triphosphate hydrolases"/>
    <property type="match status" value="1"/>
</dbReference>
<accession>A0AAD4X5U2</accession>
<dbReference type="AlphaFoldDB" id="A0AAD4X5U2"/>
<evidence type="ECO:0000313" key="2">
    <source>
        <dbReference type="EMBL" id="KAI3850759.1"/>
    </source>
</evidence>
<proteinExistence type="predicted"/>
<feature type="transmembrane region" description="Helical" evidence="1">
    <location>
        <begin position="12"/>
        <end position="32"/>
    </location>
</feature>
<organism evidence="2 3">
    <name type="scientific">Papaver atlanticum</name>
    <dbReference type="NCBI Taxonomy" id="357466"/>
    <lineage>
        <taxon>Eukaryota</taxon>
        <taxon>Viridiplantae</taxon>
        <taxon>Streptophyta</taxon>
        <taxon>Embryophyta</taxon>
        <taxon>Tracheophyta</taxon>
        <taxon>Spermatophyta</taxon>
        <taxon>Magnoliopsida</taxon>
        <taxon>Ranunculales</taxon>
        <taxon>Papaveraceae</taxon>
        <taxon>Papaveroideae</taxon>
        <taxon>Papaver</taxon>
    </lineage>
</organism>
<dbReference type="InterPro" id="IPR001806">
    <property type="entry name" value="Small_GTPase"/>
</dbReference>
<protein>
    <submittedName>
        <fullName evidence="2">Uncharacterized protein</fullName>
    </submittedName>
</protein>
<name>A0AAD4X5U2_9MAGN</name>